<evidence type="ECO:0000259" key="2">
    <source>
        <dbReference type="Pfam" id="PF00437"/>
    </source>
</evidence>
<evidence type="ECO:0000256" key="1">
    <source>
        <dbReference type="ARBA" id="ARBA00006611"/>
    </source>
</evidence>
<dbReference type="PANTHER" id="PTHR30486:SF12">
    <property type="entry name" value="TYPE IV PILUS ATPASE PILU"/>
    <property type="match status" value="1"/>
</dbReference>
<dbReference type="STRING" id="493.BWD07_03570"/>
<dbReference type="InterPro" id="IPR050921">
    <property type="entry name" value="T4SS_GSP_E_ATPase"/>
</dbReference>
<accession>A0A448D6Q3</accession>
<dbReference type="CDD" id="cd01131">
    <property type="entry name" value="PilT"/>
    <property type="match status" value="1"/>
</dbReference>
<dbReference type="Gene3D" id="3.40.50.300">
    <property type="entry name" value="P-loop containing nucleotide triphosphate hydrolases"/>
    <property type="match status" value="1"/>
</dbReference>
<gene>
    <name evidence="3" type="primary">pilT_2</name>
    <name evidence="3" type="ORF">NCTC10296_00597</name>
</gene>
<dbReference type="SUPFAM" id="SSF52540">
    <property type="entry name" value="P-loop containing nucleoside triphosphate hydrolases"/>
    <property type="match status" value="1"/>
</dbReference>
<dbReference type="PANTHER" id="PTHR30486">
    <property type="entry name" value="TWITCHING MOTILITY PROTEIN PILT"/>
    <property type="match status" value="1"/>
</dbReference>
<keyword evidence="4" id="KW-1185">Reference proteome</keyword>
<dbReference type="Gene3D" id="3.30.450.90">
    <property type="match status" value="1"/>
</dbReference>
<organism evidence="3 4">
    <name type="scientific">Neisseria canis</name>
    <dbReference type="NCBI Taxonomy" id="493"/>
    <lineage>
        <taxon>Bacteria</taxon>
        <taxon>Pseudomonadati</taxon>
        <taxon>Pseudomonadota</taxon>
        <taxon>Betaproteobacteria</taxon>
        <taxon>Neisseriales</taxon>
        <taxon>Neisseriaceae</taxon>
        <taxon>Neisseria</taxon>
    </lineage>
</organism>
<dbReference type="Pfam" id="PF00437">
    <property type="entry name" value="T2SSE"/>
    <property type="match status" value="1"/>
</dbReference>
<sequence>MSDQSHKDLQDLLSSMVAAYADKQVASNGSSFQQKPTPSAIGVHIHPILDRMCFDAEDRGASDIFISAGFPPAMKLNSKLMPVPMPMLTAEDTKAIVDSTMNDEQKEIFKRELELNYSIQSKSNTRYRVNAYHEQGRVGLVLRRINTEIPTVEALDLPPVLNDLILKSRGMLILAGATGSGKSTSMAAMLNHRNHNLPGHMITIEDPIEYLHTPKKCIITQREIGIDTESWDLAVQNAMRQAPDVVCIGEVRSQQSMEYALQLAQTGHLCVFTIHATNANQAIERIMNLYPEERHKQVLVDIAMNLTGIIGQRLVVRKGNKGRTAIVDLLINTPAVQDLIFKGDLMAIKELMQRSPEDGMQTFDQNLFRLYNNGVIDYNEALRQADSANDLRLRIQLHEEGGKSDHLFDRVSDLNLI</sequence>
<dbReference type="InterPro" id="IPR027417">
    <property type="entry name" value="P-loop_NTPase"/>
</dbReference>
<dbReference type="KEGG" id="nci:NCTC10296_00597"/>
<reference evidence="3 4" key="1">
    <citation type="submission" date="2018-12" db="EMBL/GenBank/DDBJ databases">
        <authorList>
            <consortium name="Pathogen Informatics"/>
        </authorList>
    </citation>
    <scope>NUCLEOTIDE SEQUENCE [LARGE SCALE GENOMIC DNA]</scope>
    <source>
        <strain evidence="3 4">NCTC10296</strain>
    </source>
</reference>
<dbReference type="NCBIfam" id="TIGR01420">
    <property type="entry name" value="pilT_fam"/>
    <property type="match status" value="1"/>
</dbReference>
<comment type="similarity">
    <text evidence="1">Belongs to the GSP E family.</text>
</comment>
<dbReference type="EMBL" id="LR134313">
    <property type="protein sequence ID" value="VEE99922.1"/>
    <property type="molecule type" value="Genomic_DNA"/>
</dbReference>
<name>A0A448D6Q3_9NEIS</name>
<protein>
    <submittedName>
        <fullName evidence="3">Twitching motility - like protein</fullName>
    </submittedName>
</protein>
<dbReference type="InterPro" id="IPR001482">
    <property type="entry name" value="T2SS/T4SS_dom"/>
</dbReference>
<dbReference type="OrthoDB" id="5790493at2"/>
<feature type="domain" description="Bacterial type II secretion system protein E" evidence="2">
    <location>
        <begin position="46"/>
        <end position="324"/>
    </location>
</feature>
<dbReference type="AlphaFoldDB" id="A0A448D6Q3"/>
<dbReference type="InterPro" id="IPR006321">
    <property type="entry name" value="PilT/PilU"/>
</dbReference>
<evidence type="ECO:0000313" key="3">
    <source>
        <dbReference type="EMBL" id="VEE99922.1"/>
    </source>
</evidence>
<evidence type="ECO:0000313" key="4">
    <source>
        <dbReference type="Proteomes" id="UP000279284"/>
    </source>
</evidence>
<dbReference type="RefSeq" id="WP_085416011.1">
    <property type="nucleotide sequence ID" value="NZ_CAUJPY010000018.1"/>
</dbReference>
<dbReference type="GO" id="GO:0005524">
    <property type="term" value="F:ATP binding"/>
    <property type="evidence" value="ECO:0007669"/>
    <property type="project" value="InterPro"/>
</dbReference>
<dbReference type="Proteomes" id="UP000279284">
    <property type="component" value="Chromosome"/>
</dbReference>
<proteinExistence type="inferred from homology"/>
<dbReference type="GO" id="GO:0016887">
    <property type="term" value="F:ATP hydrolysis activity"/>
    <property type="evidence" value="ECO:0007669"/>
    <property type="project" value="InterPro"/>
</dbReference>